<feature type="compositionally biased region" description="Polar residues" evidence="11">
    <location>
        <begin position="249"/>
        <end position="267"/>
    </location>
</feature>
<evidence type="ECO:0000256" key="2">
    <source>
        <dbReference type="ARBA" id="ARBA00010663"/>
    </source>
</evidence>
<dbReference type="EMBL" id="AJWK01000535">
    <property type="status" value="NOT_ANNOTATED_CDS"/>
    <property type="molecule type" value="Genomic_DNA"/>
</dbReference>
<keyword evidence="8 10" id="KW-0675">Receptor</keyword>
<evidence type="ECO:0000259" key="13">
    <source>
        <dbReference type="PROSITE" id="PS50262"/>
    </source>
</evidence>
<dbReference type="Proteomes" id="UP000092461">
    <property type="component" value="Unassembled WGS sequence"/>
</dbReference>
<dbReference type="VEuPathDB" id="VectorBase:LLONM1_004780"/>
<dbReference type="CDD" id="cd15210">
    <property type="entry name" value="7tmA_GPR84-like"/>
    <property type="match status" value="1"/>
</dbReference>
<dbReference type="PROSITE" id="PS00237">
    <property type="entry name" value="G_PROTEIN_RECEP_F1_1"/>
    <property type="match status" value="1"/>
</dbReference>
<keyword evidence="5 12" id="KW-1133">Transmembrane helix</keyword>
<comment type="similarity">
    <text evidence="2 10">Belongs to the G-protein coupled receptor 1 family.</text>
</comment>
<sequence>MNENSTIWEAENSPEGEFTRFSRTLLTLGAVFTIIILVVGVFGNLLTIISLIRCPKVRNIAASFIISLCLADFIFCIFVLPFNAIRFIHGSWRLGELLCKLVPFVQYGSIGVSLLCIAMITVNRYVMIVHHSAYARVYQRHWIVAMILFCWIFSYGMQVPTLLGVWGAFGYDSNLGTCSILKDQYGRSSKTPLFVIAFVIPCLLIVLCYTRIFWVVHQSEMRMKQHASVANAVQNNLRPTTGGRLSVDGNASGQVSDSGTPQQRVIPSTAPQPVRIKNQRDIKARRNEWKITKMVLAIFISFIACYLPITVIKIADKDAAHPEAHVFGYVMLYLSACINPIIYVIMNKQYRQAYKTVLLCRSTAMLTPKTPRTSGGNSEMEGRRIQLQSQSYPGIGSLHGRVTAGIPLTAAASTALQWNYSK</sequence>
<feature type="transmembrane region" description="Helical" evidence="12">
    <location>
        <begin position="64"/>
        <end position="84"/>
    </location>
</feature>
<feature type="transmembrane region" description="Helical" evidence="12">
    <location>
        <begin position="191"/>
        <end position="214"/>
    </location>
</feature>
<organism evidence="14 15">
    <name type="scientific">Lutzomyia longipalpis</name>
    <name type="common">Sand fly</name>
    <dbReference type="NCBI Taxonomy" id="7200"/>
    <lineage>
        <taxon>Eukaryota</taxon>
        <taxon>Metazoa</taxon>
        <taxon>Ecdysozoa</taxon>
        <taxon>Arthropoda</taxon>
        <taxon>Hexapoda</taxon>
        <taxon>Insecta</taxon>
        <taxon>Pterygota</taxon>
        <taxon>Neoptera</taxon>
        <taxon>Endopterygota</taxon>
        <taxon>Diptera</taxon>
        <taxon>Nematocera</taxon>
        <taxon>Psychodoidea</taxon>
        <taxon>Psychodidae</taxon>
        <taxon>Lutzomyia</taxon>
        <taxon>Lutzomyia</taxon>
    </lineage>
</organism>
<keyword evidence="7 12" id="KW-0472">Membrane</keyword>
<dbReference type="EMBL" id="AJWK01000536">
    <property type="status" value="NOT_ANNOTATED_CDS"/>
    <property type="molecule type" value="Genomic_DNA"/>
</dbReference>
<keyword evidence="6 10" id="KW-0297">G-protein coupled receptor</keyword>
<dbReference type="PANTHER" id="PTHR24228">
    <property type="entry name" value="B2 BRADYKININ RECEPTOR/ANGIOTENSIN II RECEPTOR"/>
    <property type="match status" value="1"/>
</dbReference>
<keyword evidence="4 10" id="KW-0812">Transmembrane</keyword>
<keyword evidence="9 10" id="KW-0807">Transducer</keyword>
<evidence type="ECO:0000256" key="9">
    <source>
        <dbReference type="ARBA" id="ARBA00023224"/>
    </source>
</evidence>
<dbReference type="GO" id="GO:0004930">
    <property type="term" value="F:G protein-coupled receptor activity"/>
    <property type="evidence" value="ECO:0007669"/>
    <property type="project" value="UniProtKB-KW"/>
</dbReference>
<dbReference type="Pfam" id="PF00001">
    <property type="entry name" value="7tm_1"/>
    <property type="match status" value="1"/>
</dbReference>
<evidence type="ECO:0000256" key="4">
    <source>
        <dbReference type="ARBA" id="ARBA00022692"/>
    </source>
</evidence>
<evidence type="ECO:0000256" key="6">
    <source>
        <dbReference type="ARBA" id="ARBA00023040"/>
    </source>
</evidence>
<evidence type="ECO:0000256" key="12">
    <source>
        <dbReference type="SAM" id="Phobius"/>
    </source>
</evidence>
<feature type="transmembrane region" description="Helical" evidence="12">
    <location>
        <begin position="294"/>
        <end position="314"/>
    </location>
</feature>
<dbReference type="VEuPathDB" id="VectorBase:LLOJ000164"/>
<dbReference type="PRINTS" id="PR00237">
    <property type="entry name" value="GPCRRHODOPSN"/>
</dbReference>
<protein>
    <recommendedName>
        <fullName evidence="13">G-protein coupled receptors family 1 profile domain-containing protein</fullName>
    </recommendedName>
</protein>
<evidence type="ECO:0000313" key="15">
    <source>
        <dbReference type="Proteomes" id="UP000092461"/>
    </source>
</evidence>
<feature type="transmembrane region" description="Helical" evidence="12">
    <location>
        <begin position="25"/>
        <end position="52"/>
    </location>
</feature>
<feature type="region of interest" description="Disordered" evidence="11">
    <location>
        <begin position="248"/>
        <end position="267"/>
    </location>
</feature>
<evidence type="ECO:0000256" key="8">
    <source>
        <dbReference type="ARBA" id="ARBA00023170"/>
    </source>
</evidence>
<proteinExistence type="inferred from homology"/>
<evidence type="ECO:0000256" key="1">
    <source>
        <dbReference type="ARBA" id="ARBA00004651"/>
    </source>
</evidence>
<dbReference type="SUPFAM" id="SSF81321">
    <property type="entry name" value="Family A G protein-coupled receptor-like"/>
    <property type="match status" value="1"/>
</dbReference>
<dbReference type="AlphaFoldDB" id="A0A1B0C8F2"/>
<keyword evidence="3" id="KW-1003">Cell membrane</keyword>
<dbReference type="EnsemblMetazoa" id="LLOJ000164-RA">
    <property type="protein sequence ID" value="LLOJ000164-PA"/>
    <property type="gene ID" value="LLOJ000164"/>
</dbReference>
<dbReference type="PANTHER" id="PTHR24228:SF63">
    <property type="entry name" value="G-PROTEIN COUPLED RECEPTOR MOODY"/>
    <property type="match status" value="1"/>
</dbReference>
<dbReference type="InterPro" id="IPR017452">
    <property type="entry name" value="GPCR_Rhodpsn_7TM"/>
</dbReference>
<evidence type="ECO:0000256" key="11">
    <source>
        <dbReference type="SAM" id="MobiDB-lite"/>
    </source>
</evidence>
<keyword evidence="15" id="KW-1185">Reference proteome</keyword>
<dbReference type="GO" id="GO:0005886">
    <property type="term" value="C:plasma membrane"/>
    <property type="evidence" value="ECO:0007669"/>
    <property type="project" value="UniProtKB-SubCell"/>
</dbReference>
<evidence type="ECO:0000256" key="3">
    <source>
        <dbReference type="ARBA" id="ARBA00022475"/>
    </source>
</evidence>
<evidence type="ECO:0000313" key="14">
    <source>
        <dbReference type="EnsemblMetazoa" id="LLOJ000164-PA"/>
    </source>
</evidence>
<reference evidence="14" key="1">
    <citation type="submission" date="2020-05" db="UniProtKB">
        <authorList>
            <consortium name="EnsemblMetazoa"/>
        </authorList>
    </citation>
    <scope>IDENTIFICATION</scope>
    <source>
        <strain evidence="14">Jacobina</strain>
    </source>
</reference>
<evidence type="ECO:0000256" key="7">
    <source>
        <dbReference type="ARBA" id="ARBA00023136"/>
    </source>
</evidence>
<dbReference type="PROSITE" id="PS50262">
    <property type="entry name" value="G_PROTEIN_RECEP_F1_2"/>
    <property type="match status" value="1"/>
</dbReference>
<dbReference type="InterPro" id="IPR000276">
    <property type="entry name" value="GPCR_Rhodpsn"/>
</dbReference>
<comment type="subcellular location">
    <subcellularLocation>
        <location evidence="1">Cell membrane</location>
        <topology evidence="1">Multi-pass membrane protein</topology>
    </subcellularLocation>
</comment>
<feature type="transmembrane region" description="Helical" evidence="12">
    <location>
        <begin position="104"/>
        <end position="122"/>
    </location>
</feature>
<accession>A0A1B0C8F2</accession>
<name>A0A1B0C8F2_LUTLO</name>
<feature type="transmembrane region" description="Helical" evidence="12">
    <location>
        <begin position="143"/>
        <end position="171"/>
    </location>
</feature>
<dbReference type="SMART" id="SM01381">
    <property type="entry name" value="7TM_GPCR_Srsx"/>
    <property type="match status" value="1"/>
</dbReference>
<evidence type="ECO:0000256" key="5">
    <source>
        <dbReference type="ARBA" id="ARBA00022989"/>
    </source>
</evidence>
<feature type="transmembrane region" description="Helical" evidence="12">
    <location>
        <begin position="326"/>
        <end position="346"/>
    </location>
</feature>
<feature type="domain" description="G-protein coupled receptors family 1 profile" evidence="13">
    <location>
        <begin position="43"/>
        <end position="343"/>
    </location>
</feature>
<dbReference type="Gene3D" id="1.20.1070.10">
    <property type="entry name" value="Rhodopsin 7-helix transmembrane proteins"/>
    <property type="match status" value="1"/>
</dbReference>
<evidence type="ECO:0000256" key="10">
    <source>
        <dbReference type="RuleBase" id="RU000688"/>
    </source>
</evidence>